<feature type="domain" description="Type VI secretion system IcmF C-terminal" evidence="3">
    <location>
        <begin position="1109"/>
        <end position="1211"/>
    </location>
</feature>
<keyword evidence="7" id="KW-1185">Reference proteome</keyword>
<dbReference type="InterPro" id="IPR017731">
    <property type="entry name" value="TssM1-like"/>
</dbReference>
<keyword evidence="2" id="KW-0812">Transmembrane</keyword>
<accession>A0A1N7G9N1</accession>
<dbReference type="Pfam" id="PF14331">
    <property type="entry name" value="IcmF-related_N"/>
    <property type="match status" value="1"/>
</dbReference>
<organism evidence="6 7">
    <name type="scientific">Moraxella cuniculi DSM 21768</name>
    <dbReference type="NCBI Taxonomy" id="1122245"/>
    <lineage>
        <taxon>Bacteria</taxon>
        <taxon>Pseudomonadati</taxon>
        <taxon>Pseudomonadota</taxon>
        <taxon>Gammaproteobacteria</taxon>
        <taxon>Moraxellales</taxon>
        <taxon>Moraxellaceae</taxon>
        <taxon>Moraxella</taxon>
    </lineage>
</organism>
<evidence type="ECO:0000256" key="1">
    <source>
        <dbReference type="SAM" id="MobiDB-lite"/>
    </source>
</evidence>
<feature type="transmembrane region" description="Helical" evidence="2">
    <location>
        <begin position="456"/>
        <end position="479"/>
    </location>
</feature>
<dbReference type="Pfam" id="PF06761">
    <property type="entry name" value="IcmF-related"/>
    <property type="match status" value="1"/>
</dbReference>
<dbReference type="Proteomes" id="UP000187495">
    <property type="component" value="Unassembled WGS sequence"/>
</dbReference>
<dbReference type="SUPFAM" id="SSF52540">
    <property type="entry name" value="P-loop containing nucleoside triphosphate hydrolases"/>
    <property type="match status" value="1"/>
</dbReference>
<evidence type="ECO:0000259" key="3">
    <source>
        <dbReference type="Pfam" id="PF06744"/>
    </source>
</evidence>
<keyword evidence="2" id="KW-1133">Transmembrane helix</keyword>
<reference evidence="7" key="1">
    <citation type="submission" date="2017-01" db="EMBL/GenBank/DDBJ databases">
        <authorList>
            <person name="Varghese N."/>
            <person name="Submissions S."/>
        </authorList>
    </citation>
    <scope>NUCLEOTIDE SEQUENCE [LARGE SCALE GENOMIC DNA]</scope>
    <source>
        <strain evidence="7">DSM 21768</strain>
    </source>
</reference>
<feature type="domain" description="Type VI secretion system component TssM1 N-terminal" evidence="5">
    <location>
        <begin position="201"/>
        <end position="462"/>
    </location>
</feature>
<protein>
    <submittedName>
        <fullName evidence="6">Type VI secretion system protein ImpL</fullName>
    </submittedName>
</protein>
<evidence type="ECO:0000259" key="4">
    <source>
        <dbReference type="Pfam" id="PF06761"/>
    </source>
</evidence>
<evidence type="ECO:0000313" key="6">
    <source>
        <dbReference type="EMBL" id="SIS09300.1"/>
    </source>
</evidence>
<dbReference type="NCBIfam" id="TIGR03348">
    <property type="entry name" value="VI_IcmF"/>
    <property type="match status" value="1"/>
</dbReference>
<dbReference type="Pfam" id="PF06744">
    <property type="entry name" value="IcmF_C"/>
    <property type="match status" value="1"/>
</dbReference>
<dbReference type="InterPro" id="IPR053156">
    <property type="entry name" value="T6SS_TssM-like"/>
</dbReference>
<dbReference type="InterPro" id="IPR027417">
    <property type="entry name" value="P-loop_NTPase"/>
</dbReference>
<keyword evidence="2" id="KW-0472">Membrane</keyword>
<proteinExistence type="predicted"/>
<evidence type="ECO:0000259" key="5">
    <source>
        <dbReference type="Pfam" id="PF14331"/>
    </source>
</evidence>
<dbReference type="PANTHER" id="PTHR36153">
    <property type="entry name" value="INNER MEMBRANE PROTEIN-RELATED"/>
    <property type="match status" value="1"/>
</dbReference>
<dbReference type="STRING" id="34061.B0189_05700"/>
<feature type="transmembrane region" description="Helical" evidence="2">
    <location>
        <begin position="45"/>
        <end position="64"/>
    </location>
</feature>
<feature type="compositionally biased region" description="Basic and acidic residues" evidence="1">
    <location>
        <begin position="966"/>
        <end position="993"/>
    </location>
</feature>
<name>A0A1N7G9N1_9GAMM</name>
<dbReference type="AlphaFoldDB" id="A0A1N7G9N1"/>
<evidence type="ECO:0000256" key="2">
    <source>
        <dbReference type="SAM" id="Phobius"/>
    </source>
</evidence>
<dbReference type="InterPro" id="IPR009612">
    <property type="entry name" value="IcmF-rel"/>
</dbReference>
<dbReference type="EMBL" id="FTNU01000027">
    <property type="protein sequence ID" value="SIS09300.1"/>
    <property type="molecule type" value="Genomic_DNA"/>
</dbReference>
<sequence length="1229" mass="139455">MNTIWRLIGSRALWVFLGALGLSLLIWFFGALLAVGDVRPFANTYVRFIAAIGVFLIWFTRFAIRQIRQSRQNAALVKEIQVAQEPMLKHVNKDSEMSRQFAEIDRVLKNAKFSKSKVPLLGKFTDGQYLYQMPWYVVLGAAGSGKTTALKQSGLNFPLESSFGSSISGLAGTRDCDWFLTDDAVLLDTAGRLSLHGSDNEHDTYDWQEFINLLKRYRPKQPINGVILTVGVDDLLNTKTDFKQLAYELRKRIHEMSSSLEINFPVYLMITKFDMLKGFSDFFGGLSEEQRKQSLGFDFTPLEMTVGSEVLIGYVSKQLQEIQEGIDAASIKVLSELNDLDAKDAAFVFSSEFEHLSENLLTLFRELYKTSKFENPISWRGIYFTSATQQGEVIDPVFEHISPDLALNKKYVASQELHSSMPKSFFLQEFFEHRVFGEANLASENKKWSIKKLAMYWLGLALLILLAGALFIAMINSYLRNSRYLDSVSEQTTKLQKTANDMTASGNFLARVEFADSVKRLHINPDVPDINNPKLSYRFGLYQAKDMSMVTQSAYQRLLQDDVMPLVSKEIDGILRESNMSQSYGMYNALKAYLMLFDKKHYDPEFLNAWASQYFLQRSSQYSDAQRDKIKEALGYILSQKNLVPNITYDAKIVESKRSELANLNISDMIVAAAFSRVGEYENKIPGISLESMGGKQTKLVFLRHSGKPLTANIHPFYTKKAYTEHVLPDLIKYSVQFHQEEWVLGGYSSIRMSETDTLIEAHDAYLDLYVKAWKDYIGDIRLKQPKSIKEARDITKILSDQNNSPLANIIKGVSGQTSLNVLPDSADNTVIDNYLQQLINKMGLGRLVSASDLQEKYLNSLKQSTTVDDAFNDFHVLTKTQEGQPSTIVSVIDSIKELYEYLDVLNIAIEKGVDLPPHDSLFKYRAEINRLPVPFKGMLENFSGFALDKSLSEQGLRDLQAEEKALRAKQDEEEKAKKAQQEAEEKAERQASEAKVQQESLVRKGLESQLAIANKECSDVIQAGYPFIKNSPKDISLTAFTKVFGKENSYKALQVLPPEIARTMQATTLEELFDRDEYYKNKFSNVVASNPITQTYFTGNTEKPEIDFSIRVKELDKSVDSLIVEYDGKKLRYSHGPVVALNSLWPARSESASTKITLHKDNKEIGRIDAKGIWSIFRLIEKSDKREWQGSKLLASYLVNQKKFTLEIASSNTRSPFNFSTLRDFKCP</sequence>
<feature type="region of interest" description="Disordered" evidence="1">
    <location>
        <begin position="966"/>
        <end position="995"/>
    </location>
</feature>
<dbReference type="InterPro" id="IPR010623">
    <property type="entry name" value="IcmF_C"/>
</dbReference>
<evidence type="ECO:0000313" key="7">
    <source>
        <dbReference type="Proteomes" id="UP000187495"/>
    </source>
</evidence>
<dbReference type="PANTHER" id="PTHR36153:SF1">
    <property type="entry name" value="TYPE VI SECRETION SYSTEM COMPONENT TSSM1"/>
    <property type="match status" value="1"/>
</dbReference>
<feature type="transmembrane region" description="Helical" evidence="2">
    <location>
        <begin position="12"/>
        <end position="33"/>
    </location>
</feature>
<dbReference type="InterPro" id="IPR025743">
    <property type="entry name" value="TssM1_N"/>
</dbReference>
<dbReference type="RefSeq" id="WP_076556213.1">
    <property type="nucleotide sequence ID" value="NZ_FTNU01000027.1"/>
</dbReference>
<gene>
    <name evidence="6" type="ORF">SAMN02745664_1273</name>
</gene>
<feature type="domain" description="IcmF-related" evidence="4">
    <location>
        <begin position="531"/>
        <end position="818"/>
    </location>
</feature>